<reference evidence="1 2" key="1">
    <citation type="journal article" date="2022" name="Hortic Res">
        <title>A haplotype resolved chromosomal level avocado genome allows analysis of novel avocado genes.</title>
        <authorList>
            <person name="Nath O."/>
            <person name="Fletcher S.J."/>
            <person name="Hayward A."/>
            <person name="Shaw L.M."/>
            <person name="Masouleh A.K."/>
            <person name="Furtado A."/>
            <person name="Henry R.J."/>
            <person name="Mitter N."/>
        </authorList>
    </citation>
    <scope>NUCLEOTIDE SEQUENCE [LARGE SCALE GENOMIC DNA]</scope>
    <source>
        <strain evidence="2">cv. Hass</strain>
    </source>
</reference>
<gene>
    <name evidence="1" type="ORF">MRB53_025802</name>
</gene>
<comment type="caution">
    <text evidence="1">The sequence shown here is derived from an EMBL/GenBank/DDBJ whole genome shotgun (WGS) entry which is preliminary data.</text>
</comment>
<sequence length="265" mass="28958">MGFPQISYAIFLPKPIEDLLDIWAHVKHILRLALFYLGLFNPTDFSPSWEDHSGRASAGVHSYESSSPITPELVKKSLPVVDFTDDDDVESICAVCFSRLQMGHEIRELWNCSHVFHVGCLDKWVDQGHMTCPVCKSTLLAEEGGEKEGRKGSWMVEIIAYLLGPATRGGAAVRGSGDSISSSPATVRPAATCDNFLLFSFSSEKQIQPSPPISNISETSPFVSGDKSLDPLFLAATQQRDIIVPRFPATRRGTGDCVSVNVVSK</sequence>
<evidence type="ECO:0000313" key="1">
    <source>
        <dbReference type="EMBL" id="KAJ8632466.1"/>
    </source>
</evidence>
<evidence type="ECO:0000313" key="2">
    <source>
        <dbReference type="Proteomes" id="UP001234297"/>
    </source>
</evidence>
<accession>A0ACC2LGX6</accession>
<protein>
    <submittedName>
        <fullName evidence="1">Uncharacterized protein</fullName>
    </submittedName>
</protein>
<dbReference type="Proteomes" id="UP001234297">
    <property type="component" value="Chromosome 8"/>
</dbReference>
<keyword evidence="2" id="KW-1185">Reference proteome</keyword>
<organism evidence="1 2">
    <name type="scientific">Persea americana</name>
    <name type="common">Avocado</name>
    <dbReference type="NCBI Taxonomy" id="3435"/>
    <lineage>
        <taxon>Eukaryota</taxon>
        <taxon>Viridiplantae</taxon>
        <taxon>Streptophyta</taxon>
        <taxon>Embryophyta</taxon>
        <taxon>Tracheophyta</taxon>
        <taxon>Spermatophyta</taxon>
        <taxon>Magnoliopsida</taxon>
        <taxon>Magnoliidae</taxon>
        <taxon>Laurales</taxon>
        <taxon>Lauraceae</taxon>
        <taxon>Persea</taxon>
    </lineage>
</organism>
<proteinExistence type="predicted"/>
<dbReference type="EMBL" id="CM056816">
    <property type="protein sequence ID" value="KAJ8632466.1"/>
    <property type="molecule type" value="Genomic_DNA"/>
</dbReference>
<name>A0ACC2LGX6_PERAE</name>